<dbReference type="Proteomes" id="UP000321523">
    <property type="component" value="Unassembled WGS sequence"/>
</dbReference>
<dbReference type="AlphaFoldDB" id="A0A512DZV3"/>
<accession>A0A512DZV3</accession>
<comment type="caution">
    <text evidence="1">The sequence shown here is derived from an EMBL/GenBank/DDBJ whole genome shotgun (WGS) entry which is preliminary data.</text>
</comment>
<name>A0A512DZV3_9PROT</name>
<gene>
    <name evidence="1" type="ORF">SAE02_61650</name>
</gene>
<dbReference type="EMBL" id="BJYZ01000034">
    <property type="protein sequence ID" value="GEO42017.1"/>
    <property type="molecule type" value="Genomic_DNA"/>
</dbReference>
<proteinExistence type="predicted"/>
<evidence type="ECO:0000313" key="2">
    <source>
        <dbReference type="Proteomes" id="UP000321523"/>
    </source>
</evidence>
<protein>
    <submittedName>
        <fullName evidence="1">Uncharacterized protein</fullName>
    </submittedName>
</protein>
<keyword evidence="2" id="KW-1185">Reference proteome</keyword>
<sequence>MIRNALATGADLIAIRCTAASTEIRIVRGGEVLETAVIGENDARSLRRVLPIFEDTNRARVIFPELQLIRISGNET</sequence>
<organism evidence="1 2">
    <name type="scientific">Skermanella aerolata</name>
    <dbReference type="NCBI Taxonomy" id="393310"/>
    <lineage>
        <taxon>Bacteria</taxon>
        <taxon>Pseudomonadati</taxon>
        <taxon>Pseudomonadota</taxon>
        <taxon>Alphaproteobacteria</taxon>
        <taxon>Rhodospirillales</taxon>
        <taxon>Azospirillaceae</taxon>
        <taxon>Skermanella</taxon>
    </lineage>
</organism>
<evidence type="ECO:0000313" key="1">
    <source>
        <dbReference type="EMBL" id="GEO42017.1"/>
    </source>
</evidence>
<reference evidence="1 2" key="1">
    <citation type="submission" date="2019-07" db="EMBL/GenBank/DDBJ databases">
        <title>Whole genome shotgun sequence of Skermanella aerolata NBRC 106429.</title>
        <authorList>
            <person name="Hosoyama A."/>
            <person name="Uohara A."/>
            <person name="Ohji S."/>
            <person name="Ichikawa N."/>
        </authorList>
    </citation>
    <scope>NUCLEOTIDE SEQUENCE [LARGE SCALE GENOMIC DNA]</scope>
    <source>
        <strain evidence="1 2">NBRC 106429</strain>
    </source>
</reference>